<dbReference type="PANTHER" id="PTHR38790">
    <property type="entry name" value="2EXR DOMAIN-CONTAINING PROTEIN-RELATED"/>
    <property type="match status" value="1"/>
</dbReference>
<feature type="region of interest" description="Disordered" evidence="1">
    <location>
        <begin position="1"/>
        <end position="21"/>
    </location>
</feature>
<reference evidence="2 3" key="1">
    <citation type="journal article" date="2014" name="Genome Announc.">
        <title>Draft genome sequence of Sclerotinia borealis, a psychrophilic plant pathogenic fungus.</title>
        <authorList>
            <person name="Mardanov A.V."/>
            <person name="Beletsky A.V."/>
            <person name="Kadnikov V.V."/>
            <person name="Ignatov A.N."/>
            <person name="Ravin N.V."/>
        </authorList>
    </citation>
    <scope>NUCLEOTIDE SEQUENCE [LARGE SCALE GENOMIC DNA]</scope>
    <source>
        <strain evidence="3">F-4157</strain>
    </source>
</reference>
<name>W9CK02_SCLBF</name>
<sequence length="397" mass="45026">MSDSIASMSLTRSNQASTSILRQPSNKHTLMKFPAEIRQMIFKHLFDSTRLTFGYRQIKYGFRKVLPSRNALAILRVCRQIYQEADHLWLSRVLFNFEDGMTLIDKLSSLPISTLEQIRHVRTRMLQDEPEIPAGITEELAHGLRLLPGLKLDTLSLVSPWRLNRSDYFGSPDINRFLRTKFPCKELHLITPGSPFHETDKWTHEQASGAFEDKIDAWANTLTEAGDAAPQVTIAVFQSTELNSDLTGTVYNDSARQVLEETVISPAAIKSKLVKFGKTLHSTAETLVIFKDVSASPTIPDAVMTEVDEVSVVEIADSEADGDEDELITRTWVGDVRDEYLFGRENDDLENMTTGELFSWPHEMRAAYIIFDKYKNVDDVIWPGKNLDQAWEGARIQ</sequence>
<evidence type="ECO:0008006" key="4">
    <source>
        <dbReference type="Google" id="ProtNLM"/>
    </source>
</evidence>
<proteinExistence type="predicted"/>
<dbReference type="EMBL" id="AYSA01000145">
    <property type="protein sequence ID" value="ESZ96293.1"/>
    <property type="molecule type" value="Genomic_DNA"/>
</dbReference>
<keyword evidence="3" id="KW-1185">Reference proteome</keyword>
<dbReference type="Proteomes" id="UP000019487">
    <property type="component" value="Unassembled WGS sequence"/>
</dbReference>
<evidence type="ECO:0000256" key="1">
    <source>
        <dbReference type="SAM" id="MobiDB-lite"/>
    </source>
</evidence>
<dbReference type="HOGENOM" id="CLU_694756_0_0_1"/>
<gene>
    <name evidence="2" type="ORF">SBOR_3348</name>
</gene>
<dbReference type="PANTHER" id="PTHR38790:SF4">
    <property type="entry name" value="2EXR DOMAIN-CONTAINING PROTEIN"/>
    <property type="match status" value="1"/>
</dbReference>
<evidence type="ECO:0000313" key="2">
    <source>
        <dbReference type="EMBL" id="ESZ96293.1"/>
    </source>
</evidence>
<protein>
    <recommendedName>
        <fullName evidence="4">F-box domain-containing protein</fullName>
    </recommendedName>
</protein>
<evidence type="ECO:0000313" key="3">
    <source>
        <dbReference type="Proteomes" id="UP000019487"/>
    </source>
</evidence>
<dbReference type="OrthoDB" id="72726at2759"/>
<organism evidence="2 3">
    <name type="scientific">Sclerotinia borealis (strain F-4128)</name>
    <dbReference type="NCBI Taxonomy" id="1432307"/>
    <lineage>
        <taxon>Eukaryota</taxon>
        <taxon>Fungi</taxon>
        <taxon>Dikarya</taxon>
        <taxon>Ascomycota</taxon>
        <taxon>Pezizomycotina</taxon>
        <taxon>Leotiomycetes</taxon>
        <taxon>Helotiales</taxon>
        <taxon>Sclerotiniaceae</taxon>
        <taxon>Sclerotinia</taxon>
    </lineage>
</organism>
<accession>W9CK02</accession>
<dbReference type="AlphaFoldDB" id="W9CK02"/>
<comment type="caution">
    <text evidence="2">The sequence shown here is derived from an EMBL/GenBank/DDBJ whole genome shotgun (WGS) entry which is preliminary data.</text>
</comment>